<feature type="compositionally biased region" description="Polar residues" evidence="1">
    <location>
        <begin position="133"/>
        <end position="142"/>
    </location>
</feature>
<dbReference type="GO" id="GO:0016607">
    <property type="term" value="C:nuclear speck"/>
    <property type="evidence" value="ECO:0007669"/>
    <property type="project" value="TreeGrafter"/>
</dbReference>
<organism evidence="2 3">
    <name type="scientific">Thalictrum thalictroides</name>
    <name type="common">Rue-anemone</name>
    <name type="synonym">Anemone thalictroides</name>
    <dbReference type="NCBI Taxonomy" id="46969"/>
    <lineage>
        <taxon>Eukaryota</taxon>
        <taxon>Viridiplantae</taxon>
        <taxon>Streptophyta</taxon>
        <taxon>Embryophyta</taxon>
        <taxon>Tracheophyta</taxon>
        <taxon>Spermatophyta</taxon>
        <taxon>Magnoliopsida</taxon>
        <taxon>Ranunculales</taxon>
        <taxon>Ranunculaceae</taxon>
        <taxon>Thalictroideae</taxon>
        <taxon>Thalictrum</taxon>
    </lineage>
</organism>
<proteinExistence type="predicted"/>
<reference evidence="2 3" key="1">
    <citation type="submission" date="2020-06" db="EMBL/GenBank/DDBJ databases">
        <title>Transcriptomic and genomic resources for Thalictrum thalictroides and T. hernandezii: Facilitating candidate gene discovery in an emerging model plant lineage.</title>
        <authorList>
            <person name="Arias T."/>
            <person name="Riano-Pachon D.M."/>
            <person name="Di Stilio V.S."/>
        </authorList>
    </citation>
    <scope>NUCLEOTIDE SEQUENCE [LARGE SCALE GENOMIC DNA]</scope>
    <source>
        <strain evidence="3">cv. WT478/WT964</strain>
        <tissue evidence="2">Leaves</tissue>
    </source>
</reference>
<feature type="compositionally biased region" description="Basic and acidic residues" evidence="1">
    <location>
        <begin position="236"/>
        <end position="247"/>
    </location>
</feature>
<dbReference type="EMBL" id="JABWDY010002199">
    <property type="protein sequence ID" value="KAF5206830.1"/>
    <property type="molecule type" value="Genomic_DNA"/>
</dbReference>
<evidence type="ECO:0000313" key="2">
    <source>
        <dbReference type="EMBL" id="KAF5206830.1"/>
    </source>
</evidence>
<dbReference type="GO" id="GO:0006397">
    <property type="term" value="P:mRNA processing"/>
    <property type="evidence" value="ECO:0007669"/>
    <property type="project" value="InterPro"/>
</dbReference>
<comment type="caution">
    <text evidence="2">The sequence shown here is derived from an EMBL/GenBank/DDBJ whole genome shotgun (WGS) entry which is preliminary data.</text>
</comment>
<dbReference type="PANTHER" id="PTHR36884:SF1">
    <property type="entry name" value="FIP1[V]-LIKE PROTEIN"/>
    <property type="match status" value="1"/>
</dbReference>
<feature type="region of interest" description="Disordered" evidence="1">
    <location>
        <begin position="231"/>
        <end position="257"/>
    </location>
</feature>
<sequence length="257" mass="28835">MAKGIVHPFKECTLAEQEASNFFTIIDKSLTLKVSSKVASEQESVNILTSGQSSSRDPGQSRLSSSTLLSKKSSHEHDGPQQRHSSRRQREDAPSDDEQQNLKRGRSKLERWTSNKDRDDITTSLKVKESTRNSKVLSSVVSEQDDQNGAVGSVEDQYPVAEESLCDMEMKDAATELPPGGRHVESDKVGDDRHLDAVEKLKKRSERFKTVMPSEKDSTTYRNVENEALLPTQHEITAESEVKPERPARRRRWGSNA</sequence>
<dbReference type="PANTHER" id="PTHR36884">
    <property type="entry name" value="FIP1[III]-LIKE PROTEIN"/>
    <property type="match status" value="1"/>
</dbReference>
<name>A0A7J6XEP8_THATH</name>
<protein>
    <submittedName>
        <fullName evidence="2">Fip1</fullName>
    </submittedName>
</protein>
<dbReference type="OrthoDB" id="1706662at2759"/>
<dbReference type="AlphaFoldDB" id="A0A7J6XEP8"/>
<feature type="compositionally biased region" description="Polar residues" evidence="1">
    <location>
        <begin position="41"/>
        <end position="58"/>
    </location>
</feature>
<evidence type="ECO:0000313" key="3">
    <source>
        <dbReference type="Proteomes" id="UP000554482"/>
    </source>
</evidence>
<accession>A0A7J6XEP8</accession>
<dbReference type="Proteomes" id="UP000554482">
    <property type="component" value="Unassembled WGS sequence"/>
</dbReference>
<feature type="compositionally biased region" description="Basic and acidic residues" evidence="1">
    <location>
        <begin position="107"/>
        <end position="132"/>
    </location>
</feature>
<keyword evidence="3" id="KW-1185">Reference proteome</keyword>
<evidence type="ECO:0000256" key="1">
    <source>
        <dbReference type="SAM" id="MobiDB-lite"/>
    </source>
</evidence>
<feature type="compositionally biased region" description="Basic residues" evidence="1">
    <location>
        <begin position="248"/>
        <end position="257"/>
    </location>
</feature>
<feature type="compositionally biased region" description="Low complexity" evidence="1">
    <location>
        <begin position="61"/>
        <end position="71"/>
    </location>
</feature>
<dbReference type="InterPro" id="IPR044976">
    <property type="entry name" value="FIPS5/FIPS3-like"/>
</dbReference>
<gene>
    <name evidence="2" type="ORF">FRX31_003581</name>
</gene>
<dbReference type="GO" id="GO:0003723">
    <property type="term" value="F:RNA binding"/>
    <property type="evidence" value="ECO:0007669"/>
    <property type="project" value="TreeGrafter"/>
</dbReference>
<feature type="region of interest" description="Disordered" evidence="1">
    <location>
        <begin position="41"/>
        <end position="157"/>
    </location>
</feature>